<gene>
    <name evidence="2" type="ORF">UNLARM2_0445</name>
</gene>
<reference evidence="2 3" key="2">
    <citation type="journal article" date="2010" name="Proc. Natl. Acad. Sci. U.S.A.">
        <title>Enigmatic, ultrasmall, uncultivated Archaea.</title>
        <authorList>
            <person name="Baker B.J."/>
            <person name="Comolli L.R."/>
            <person name="Dick G.J."/>
            <person name="Hauser L.J."/>
            <person name="Hyatt D."/>
            <person name="Dill B.D."/>
            <person name="Land M.L."/>
            <person name="Verberkmoes N.C."/>
            <person name="Hettich R.L."/>
            <person name="Banfield J.F."/>
        </authorList>
    </citation>
    <scope>NUCLEOTIDE SEQUENCE [LARGE SCALE GENOMIC DNA]</scope>
    <source>
        <strain evidence="2">ARMAN-2</strain>
    </source>
</reference>
<dbReference type="Gene3D" id="3.30.160.250">
    <property type="match status" value="1"/>
</dbReference>
<sequence length="69" mass="7893">MERMKYRVMIERDEDGTYIARVPDLPGCATEGKTRKELMKNIKEAIQAYLEALKKHGDPVPVDMVQVSV</sequence>
<accession>C7DH99</accession>
<dbReference type="InterPro" id="IPR035069">
    <property type="entry name" value="TTHA1013/TTHA0281-like"/>
</dbReference>
<evidence type="ECO:0000313" key="2">
    <source>
        <dbReference type="EMBL" id="EET90001.1"/>
    </source>
</evidence>
<name>C7DH99_MICA2</name>
<reference evidence="2 3" key="1">
    <citation type="journal article" date="2009" name="Genome Biol.">
        <title>Community-wide analysis of microbial genome sequence signatures.</title>
        <authorList>
            <person name="Dick G.J."/>
            <person name="Andersson A.F."/>
            <person name="Baker B.J."/>
            <person name="Simmons S.L."/>
            <person name="Thomas B.C."/>
            <person name="Yelton A.P."/>
            <person name="Banfield J.F."/>
        </authorList>
    </citation>
    <scope>NUCLEOTIDE SEQUENCE [LARGE SCALE GENOMIC DNA]</scope>
    <source>
        <strain evidence="2">ARMAN-2</strain>
    </source>
</reference>
<evidence type="ECO:0000313" key="3">
    <source>
        <dbReference type="Proteomes" id="UP000332487"/>
    </source>
</evidence>
<dbReference type="InterPro" id="IPR031807">
    <property type="entry name" value="HicB-like"/>
</dbReference>
<organism evidence="2 3">
    <name type="scientific">Candidatus Micrarchaeum acidiphilum ARMAN-2</name>
    <dbReference type="NCBI Taxonomy" id="425595"/>
    <lineage>
        <taxon>Archaea</taxon>
        <taxon>Candidatus Micrarchaeota</taxon>
        <taxon>Candidatus Micrarchaeia</taxon>
        <taxon>Candidatus Micrarchaeales</taxon>
        <taxon>Candidatus Micrarchaeaceae</taxon>
        <taxon>Candidatus Micrarchaeum</taxon>
    </lineage>
</organism>
<dbReference type="EMBL" id="GG697240">
    <property type="protein sequence ID" value="EET90001.1"/>
    <property type="molecule type" value="Genomic_DNA"/>
</dbReference>
<dbReference type="PANTHER" id="PTHR34504">
    <property type="entry name" value="ANTITOXIN HICB"/>
    <property type="match status" value="1"/>
</dbReference>
<dbReference type="PANTHER" id="PTHR34504:SF2">
    <property type="entry name" value="UPF0150 PROTEIN SSL0259"/>
    <property type="match status" value="1"/>
</dbReference>
<dbReference type="Pfam" id="PF15919">
    <property type="entry name" value="HicB_lk_antitox"/>
    <property type="match status" value="1"/>
</dbReference>
<protein>
    <recommendedName>
        <fullName evidence="1">HicB-like antitoxin of toxin-antitoxin system domain-containing protein</fullName>
    </recommendedName>
</protein>
<dbReference type="Proteomes" id="UP000332487">
    <property type="component" value="Unassembled WGS sequence"/>
</dbReference>
<dbReference type="AlphaFoldDB" id="C7DH99"/>
<proteinExistence type="predicted"/>
<evidence type="ECO:0000259" key="1">
    <source>
        <dbReference type="Pfam" id="PF15919"/>
    </source>
</evidence>
<feature type="domain" description="HicB-like antitoxin of toxin-antitoxin system" evidence="1">
    <location>
        <begin position="6"/>
        <end position="61"/>
    </location>
</feature>
<dbReference type="SUPFAM" id="SSF143100">
    <property type="entry name" value="TTHA1013/TTHA0281-like"/>
    <property type="match status" value="1"/>
</dbReference>
<dbReference type="InterPro" id="IPR051404">
    <property type="entry name" value="TA_system_antitoxin"/>
</dbReference>
<keyword evidence="3" id="KW-1185">Reference proteome</keyword>